<protein>
    <submittedName>
        <fullName evidence="1">Uncharacterized protein</fullName>
    </submittedName>
</protein>
<name>A0AAW0U3E2_SCYPA</name>
<evidence type="ECO:0000313" key="2">
    <source>
        <dbReference type="Proteomes" id="UP001487740"/>
    </source>
</evidence>
<proteinExistence type="predicted"/>
<reference evidence="1 2" key="1">
    <citation type="submission" date="2023-03" db="EMBL/GenBank/DDBJ databases">
        <title>High-quality genome of Scylla paramamosain provides insights in environmental adaptation.</title>
        <authorList>
            <person name="Zhang L."/>
        </authorList>
    </citation>
    <scope>NUCLEOTIDE SEQUENCE [LARGE SCALE GENOMIC DNA]</scope>
    <source>
        <strain evidence="1">LZ_2023a</strain>
        <tissue evidence="1">Muscle</tissue>
    </source>
</reference>
<comment type="caution">
    <text evidence="1">The sequence shown here is derived from an EMBL/GenBank/DDBJ whole genome shotgun (WGS) entry which is preliminary data.</text>
</comment>
<sequence>MIVKTAENGIYSHLINPEAVSSGCPLGCDSNIRSSSCLSAIKARNTSIVSSTTVQPSQDRLRHRATNDITGREVQGWRVDTGRTLINSSSLATTRLLQVFPALVTGV</sequence>
<evidence type="ECO:0000313" key="1">
    <source>
        <dbReference type="EMBL" id="KAK8394559.1"/>
    </source>
</evidence>
<dbReference type="EMBL" id="JARAKH010000019">
    <property type="protein sequence ID" value="KAK8394559.1"/>
    <property type="molecule type" value="Genomic_DNA"/>
</dbReference>
<dbReference type="AlphaFoldDB" id="A0AAW0U3E2"/>
<accession>A0AAW0U3E2</accession>
<dbReference type="Proteomes" id="UP001487740">
    <property type="component" value="Unassembled WGS sequence"/>
</dbReference>
<gene>
    <name evidence="1" type="ORF">O3P69_006607</name>
</gene>
<keyword evidence="2" id="KW-1185">Reference proteome</keyword>
<organism evidence="1 2">
    <name type="scientific">Scylla paramamosain</name>
    <name type="common">Mud crab</name>
    <dbReference type="NCBI Taxonomy" id="85552"/>
    <lineage>
        <taxon>Eukaryota</taxon>
        <taxon>Metazoa</taxon>
        <taxon>Ecdysozoa</taxon>
        <taxon>Arthropoda</taxon>
        <taxon>Crustacea</taxon>
        <taxon>Multicrustacea</taxon>
        <taxon>Malacostraca</taxon>
        <taxon>Eumalacostraca</taxon>
        <taxon>Eucarida</taxon>
        <taxon>Decapoda</taxon>
        <taxon>Pleocyemata</taxon>
        <taxon>Brachyura</taxon>
        <taxon>Eubrachyura</taxon>
        <taxon>Portunoidea</taxon>
        <taxon>Portunidae</taxon>
        <taxon>Portuninae</taxon>
        <taxon>Scylla</taxon>
    </lineage>
</organism>